<feature type="chain" id="PRO_5043801272" description="Cell surface protein" evidence="1">
    <location>
        <begin position="27"/>
        <end position="543"/>
    </location>
</feature>
<sequence length="543" mass="56029">MKKSLLALSAAATLAGGLGFVSSAHAIIVQDDAVASVPATVMGGVQSGGVGHVLFTPYFSTVNGNVTLISLVNTDTTNGKAVKVRFRGAANSDDILDFTVLMSPGDVWTASIEPSLTGVSRILSPDSTCVLPRQLGTDGVDFRTSRLDQKLSADAQALHTREGYVEYLNMANIKPGTDLFKAIKHKDGVAPCTSSELSKLMNTDVVAYSDAADHGLERPTGGLFGNWSIFNNLNITSYGGGHASVRAVDGTGVNAAARLFFAPQMGADASAAAADNTADPLLVGGEAGVTRNTEFEGVSYAPDAAVAALVPPLWLDLPDLSTPYTQADTSPQARAHDLSQSLAAKTIMNEFVATPSTASVPFATDWVFSQPTRRYQTAMAYSTGGANLPVNAALPATNRHYKAGTGGNLSVSARTVGTLALGDFLCAKGSFSGTDREEFQAVTSGDFSPLVVAGSAPICGEVATLSFNSDTSKVLNAQLTNARVNVKNASDYVTAGWASLGLNTPTGSSAVSGVPVVGYAATSFTNGLTNGNFGDAIAHRYGF</sequence>
<accession>A0AAW6RFH1</accession>
<protein>
    <recommendedName>
        <fullName evidence="4">Cell surface protein</fullName>
    </recommendedName>
</protein>
<dbReference type="Proteomes" id="UP001237156">
    <property type="component" value="Unassembled WGS sequence"/>
</dbReference>
<comment type="caution">
    <text evidence="2">The sequence shown here is derived from an EMBL/GenBank/DDBJ whole genome shotgun (WGS) entry which is preliminary data.</text>
</comment>
<keyword evidence="3" id="KW-1185">Reference proteome</keyword>
<evidence type="ECO:0000256" key="1">
    <source>
        <dbReference type="SAM" id="SignalP"/>
    </source>
</evidence>
<feature type="signal peptide" evidence="1">
    <location>
        <begin position="1"/>
        <end position="26"/>
    </location>
</feature>
<dbReference type="AlphaFoldDB" id="A0AAW6RFH1"/>
<dbReference type="EMBL" id="JARVII010000006">
    <property type="protein sequence ID" value="MDG9698970.1"/>
    <property type="molecule type" value="Genomic_DNA"/>
</dbReference>
<keyword evidence="1" id="KW-0732">Signal</keyword>
<evidence type="ECO:0008006" key="4">
    <source>
        <dbReference type="Google" id="ProtNLM"/>
    </source>
</evidence>
<organism evidence="2 3">
    <name type="scientific">Ottowia cancrivicina</name>
    <dbReference type="NCBI Taxonomy" id="3040346"/>
    <lineage>
        <taxon>Bacteria</taxon>
        <taxon>Pseudomonadati</taxon>
        <taxon>Pseudomonadota</taxon>
        <taxon>Betaproteobacteria</taxon>
        <taxon>Burkholderiales</taxon>
        <taxon>Comamonadaceae</taxon>
        <taxon>Ottowia</taxon>
    </lineage>
</organism>
<gene>
    <name evidence="2" type="ORF">QB898_04425</name>
</gene>
<name>A0AAW6RFH1_9BURK</name>
<dbReference type="RefSeq" id="WP_279523957.1">
    <property type="nucleotide sequence ID" value="NZ_JARVII010000006.1"/>
</dbReference>
<proteinExistence type="predicted"/>
<evidence type="ECO:0000313" key="2">
    <source>
        <dbReference type="EMBL" id="MDG9698970.1"/>
    </source>
</evidence>
<reference evidence="2 3" key="1">
    <citation type="submission" date="2023-04" db="EMBL/GenBank/DDBJ databases">
        <title>Ottowia paracancer sp. nov., isolated from human stomach.</title>
        <authorList>
            <person name="Song Y."/>
        </authorList>
    </citation>
    <scope>NUCLEOTIDE SEQUENCE [LARGE SCALE GENOMIC DNA]</scope>
    <source>
        <strain evidence="2 3">10c7w1</strain>
    </source>
</reference>
<evidence type="ECO:0000313" key="3">
    <source>
        <dbReference type="Proteomes" id="UP001237156"/>
    </source>
</evidence>